<accession>D2UEL8</accession>
<dbReference type="EMBL" id="FP565176">
    <property type="protein sequence ID" value="CBA16614.1"/>
    <property type="molecule type" value="Genomic_DNA"/>
</dbReference>
<organism evidence="2 3">
    <name type="scientific">Xanthomonas albilineans (strain GPE PC73 / CFBP 7063)</name>
    <dbReference type="NCBI Taxonomy" id="380358"/>
    <lineage>
        <taxon>Bacteria</taxon>
        <taxon>Pseudomonadati</taxon>
        <taxon>Pseudomonadota</taxon>
        <taxon>Gammaproteobacteria</taxon>
        <taxon>Lysobacterales</taxon>
        <taxon>Lysobacteraceae</taxon>
        <taxon>Xanthomonas</taxon>
    </lineage>
</organism>
<dbReference type="AlphaFoldDB" id="D2UEL8"/>
<dbReference type="PATRIC" id="fig|29447.3.peg.2096"/>
<dbReference type="GeneID" id="57877439"/>
<proteinExistence type="predicted"/>
<evidence type="ECO:0000313" key="2">
    <source>
        <dbReference type="EMBL" id="CBA16614.1"/>
    </source>
</evidence>
<feature type="chain" id="PRO_5003037089" description="DUF3108 domain-containing protein" evidence="1">
    <location>
        <begin position="26"/>
        <end position="227"/>
    </location>
</feature>
<dbReference type="KEGG" id="xal:XALC_2131"/>
<dbReference type="RefSeq" id="WP_012916614.1">
    <property type="nucleotide sequence ID" value="NC_013722.1"/>
</dbReference>
<keyword evidence="1" id="KW-0732">Signal</keyword>
<evidence type="ECO:0000313" key="3">
    <source>
        <dbReference type="Proteomes" id="UP000001890"/>
    </source>
</evidence>
<dbReference type="OrthoDB" id="6007799at2"/>
<dbReference type="Pfam" id="PF11306">
    <property type="entry name" value="DUF3108"/>
    <property type="match status" value="1"/>
</dbReference>
<dbReference type="STRING" id="380358.XALC_2131"/>
<evidence type="ECO:0000256" key="1">
    <source>
        <dbReference type="SAM" id="SignalP"/>
    </source>
</evidence>
<dbReference type="Proteomes" id="UP000001890">
    <property type="component" value="Chromosome"/>
</dbReference>
<protein>
    <recommendedName>
        <fullName evidence="4">DUF3108 domain-containing protein</fullName>
    </recommendedName>
</protein>
<reference evidence="2 3" key="1">
    <citation type="journal article" date="2009" name="BMC Genomics">
        <title>The complete genome sequence of Xanthomonas albilineans provides new insights into the reductive genome evolution of the xylem-limited Xanthomonadaceae.</title>
        <authorList>
            <person name="Pieretti I."/>
            <person name="Royer M."/>
            <person name="Barbe V."/>
            <person name="Carrere S."/>
            <person name="Koebnik R."/>
            <person name="Cociancich S."/>
            <person name="Couloux A."/>
            <person name="Darrasse A."/>
            <person name="Gouzy J."/>
            <person name="Jacques M.A."/>
            <person name="Lauber E."/>
            <person name="Manceau C."/>
            <person name="Mangenot S."/>
            <person name="Poussier S."/>
            <person name="Segurens B."/>
            <person name="Szurek B."/>
            <person name="Verdier V."/>
            <person name="Arlat M."/>
            <person name="Rott P."/>
        </authorList>
    </citation>
    <scope>NUCLEOTIDE SEQUENCE [LARGE SCALE GENOMIC DNA]</scope>
    <source>
        <strain evidence="3">GPE PC73 / CFBP 7063</strain>
    </source>
</reference>
<evidence type="ECO:0008006" key="4">
    <source>
        <dbReference type="Google" id="ProtNLM"/>
    </source>
</evidence>
<gene>
    <name evidence="2" type="ordered locus">XALc_2131</name>
</gene>
<sequence length="227" mass="24367">MTRISRSLSVIAATALSMASLSAMAIQPFQAKYQANYMGTQATATMTLSKDGANQWAYNLDVKSLLAELNQTTVFDTTTGSLRPLTSDNVLKTLLKKTEVLGDYDWTNLQATWSGDVSSDQSGPVALTAGDLSPLLVNLAIVSDVNAGNPLSYHIVDLGQASQTTYQVVDTENVSFNGKTEQATKISYTNGTKQTLAWIVPDAPAPVRIQQTDNGKQTVLLVMKSLN</sequence>
<keyword evidence="3" id="KW-1185">Reference proteome</keyword>
<feature type="signal peptide" evidence="1">
    <location>
        <begin position="1"/>
        <end position="25"/>
    </location>
</feature>
<name>D2UEL8_XANAP</name>
<dbReference type="InterPro" id="IPR021457">
    <property type="entry name" value="DUF3108"/>
</dbReference>